<evidence type="ECO:0000313" key="1">
    <source>
        <dbReference type="EMBL" id="CAJ1952258.1"/>
    </source>
</evidence>
<comment type="caution">
    <text evidence="1">The sequence shown here is derived from an EMBL/GenBank/DDBJ whole genome shotgun (WGS) entry which is preliminary data.</text>
</comment>
<organism evidence="1 2">
    <name type="scientific">Cylindrotheca closterium</name>
    <dbReference type="NCBI Taxonomy" id="2856"/>
    <lineage>
        <taxon>Eukaryota</taxon>
        <taxon>Sar</taxon>
        <taxon>Stramenopiles</taxon>
        <taxon>Ochrophyta</taxon>
        <taxon>Bacillariophyta</taxon>
        <taxon>Bacillariophyceae</taxon>
        <taxon>Bacillariophycidae</taxon>
        <taxon>Bacillariales</taxon>
        <taxon>Bacillariaceae</taxon>
        <taxon>Cylindrotheca</taxon>
    </lineage>
</organism>
<sequence length="183" mass="20843">MSNTKRVSINPTVKVHEILSIHDYTPSEITATWYDEDEMDRITQKCLKILQKLESTSTTKYCVRGLETHTTLGSIGKRKNRAAAYRAVLREQERPWKENEETSSQEAIANAYRCTTSSSQMWAQVVGTRDQQEVEAYLYDDDEEEEDQEMRKAAPSTVCSLCQESRIVMQSARTASSFSARAA</sequence>
<accession>A0AAD2PUS3</accession>
<name>A0AAD2PUS3_9STRA</name>
<dbReference type="EMBL" id="CAKOGP040001803">
    <property type="protein sequence ID" value="CAJ1952258.1"/>
    <property type="molecule type" value="Genomic_DNA"/>
</dbReference>
<proteinExistence type="predicted"/>
<evidence type="ECO:0000313" key="2">
    <source>
        <dbReference type="Proteomes" id="UP001295423"/>
    </source>
</evidence>
<dbReference type="AlphaFoldDB" id="A0AAD2PUS3"/>
<protein>
    <submittedName>
        <fullName evidence="1">Uncharacterized protein</fullName>
    </submittedName>
</protein>
<dbReference type="Proteomes" id="UP001295423">
    <property type="component" value="Unassembled WGS sequence"/>
</dbReference>
<keyword evidence="2" id="KW-1185">Reference proteome</keyword>
<gene>
    <name evidence="1" type="ORF">CYCCA115_LOCUS13462</name>
</gene>
<reference evidence="1" key="1">
    <citation type="submission" date="2023-08" db="EMBL/GenBank/DDBJ databases">
        <authorList>
            <person name="Audoor S."/>
            <person name="Bilcke G."/>
        </authorList>
    </citation>
    <scope>NUCLEOTIDE SEQUENCE</scope>
</reference>